<feature type="transmembrane region" description="Helical" evidence="1">
    <location>
        <begin position="42"/>
        <end position="59"/>
    </location>
</feature>
<dbReference type="AlphaFoldDB" id="A0A401GPS0"/>
<feature type="transmembrane region" description="Helical" evidence="1">
    <location>
        <begin position="80"/>
        <end position="98"/>
    </location>
</feature>
<keyword evidence="1" id="KW-0812">Transmembrane</keyword>
<evidence type="ECO:0000313" key="3">
    <source>
        <dbReference type="Proteomes" id="UP000287166"/>
    </source>
</evidence>
<dbReference type="GeneID" id="38781134"/>
<sequence>MTSLQSDTGRSLVRAGIILQLCGLIWGFAVQGTPFPRLGLTAHIQCMLIGNMLIVYGLILHQPGLVSLKFGTLQVKIIQWGMLAVYITMASEMLNAFWGTNQMLPQAAKAAGAVGGLPWQEQLVTFAHMFPSFTLIAAVTAVVVGMGGREQAKKTA</sequence>
<evidence type="ECO:0000313" key="2">
    <source>
        <dbReference type="EMBL" id="GBE84217.1"/>
    </source>
</evidence>
<comment type="caution">
    <text evidence="2">The sequence shown here is derived from an EMBL/GenBank/DDBJ whole genome shotgun (WGS) entry which is preliminary data.</text>
</comment>
<accession>A0A401GPS0</accession>
<reference evidence="2 3" key="1">
    <citation type="journal article" date="2018" name="Sci. Rep.">
        <title>Genome sequence of the cauliflower mushroom Sparassis crispa (Hanabiratake) and its association with beneficial usage.</title>
        <authorList>
            <person name="Kiyama R."/>
            <person name="Furutani Y."/>
            <person name="Kawaguchi K."/>
            <person name="Nakanishi T."/>
        </authorList>
    </citation>
    <scope>NUCLEOTIDE SEQUENCE [LARGE SCALE GENOMIC DNA]</scope>
</reference>
<organism evidence="2 3">
    <name type="scientific">Sparassis crispa</name>
    <dbReference type="NCBI Taxonomy" id="139825"/>
    <lineage>
        <taxon>Eukaryota</taxon>
        <taxon>Fungi</taxon>
        <taxon>Dikarya</taxon>
        <taxon>Basidiomycota</taxon>
        <taxon>Agaricomycotina</taxon>
        <taxon>Agaricomycetes</taxon>
        <taxon>Polyporales</taxon>
        <taxon>Sparassidaceae</taxon>
        <taxon>Sparassis</taxon>
    </lineage>
</organism>
<name>A0A401GPS0_9APHY</name>
<gene>
    <name evidence="2" type="ORF">SCP_0601950</name>
</gene>
<dbReference type="EMBL" id="BFAD01000006">
    <property type="protein sequence ID" value="GBE84217.1"/>
    <property type="molecule type" value="Genomic_DNA"/>
</dbReference>
<feature type="transmembrane region" description="Helical" evidence="1">
    <location>
        <begin position="12"/>
        <end position="30"/>
    </location>
</feature>
<dbReference type="InParanoid" id="A0A401GPS0"/>
<dbReference type="RefSeq" id="XP_027615130.1">
    <property type="nucleotide sequence ID" value="XM_027759329.1"/>
</dbReference>
<dbReference type="OrthoDB" id="3364588at2759"/>
<feature type="transmembrane region" description="Helical" evidence="1">
    <location>
        <begin position="126"/>
        <end position="146"/>
    </location>
</feature>
<proteinExistence type="predicted"/>
<keyword evidence="3" id="KW-1185">Reference proteome</keyword>
<protein>
    <submittedName>
        <fullName evidence="2">Uncharacterized protein</fullName>
    </submittedName>
</protein>
<dbReference type="Proteomes" id="UP000287166">
    <property type="component" value="Unassembled WGS sequence"/>
</dbReference>
<keyword evidence="1" id="KW-0472">Membrane</keyword>
<evidence type="ECO:0000256" key="1">
    <source>
        <dbReference type="SAM" id="Phobius"/>
    </source>
</evidence>
<keyword evidence="1" id="KW-1133">Transmembrane helix</keyword>